<dbReference type="NCBIfam" id="NF043076">
    <property type="entry name" value="PHA_gran_PhaM"/>
    <property type="match status" value="1"/>
</dbReference>
<evidence type="ECO:0000313" key="2">
    <source>
        <dbReference type="EMBL" id="AVR98609.1"/>
    </source>
</evidence>
<name>A0A2R4CG53_9BURK</name>
<sequence length="232" mass="24155">MSTPQMPNIPGAAAMTDTLDFVKNLWGSMGVPGMSLPSIATPTLSVDELDKKINDLKAVESWLDLNTAMLRSSIQALEVQRNTIATLKTMGQTMAEAMQQSGRQDKSLLDANPYAAAFFHHLDPAKGNTAAKPTAKPEGEDAKAPPKPDAATAAAAQMANPAAWWNLLQEQFKQAVNSAMVPDQGGKASPTAPVATAQDNSVPPAAAEGDTDAAAAARKPAAKKAVGAKPKE</sequence>
<evidence type="ECO:0000256" key="1">
    <source>
        <dbReference type="SAM" id="MobiDB-lite"/>
    </source>
</evidence>
<dbReference type="AlphaFoldDB" id="A0A2R4CG53"/>
<dbReference type="RefSeq" id="WP_107143942.1">
    <property type="nucleotide sequence ID" value="NZ_CP028324.1"/>
</dbReference>
<reference evidence="2 3" key="1">
    <citation type="submission" date="2018-03" db="EMBL/GenBank/DDBJ databases">
        <title>Massilia armeniaca sp. nov., isolated from desert soil.</title>
        <authorList>
            <person name="Huang H."/>
            <person name="Ren M."/>
        </authorList>
    </citation>
    <scope>NUCLEOTIDE SEQUENCE [LARGE SCALE GENOMIC DNA]</scope>
    <source>
        <strain evidence="2 3">ZMN-3</strain>
    </source>
</reference>
<feature type="compositionally biased region" description="Basic and acidic residues" evidence="1">
    <location>
        <begin position="135"/>
        <end position="146"/>
    </location>
</feature>
<evidence type="ECO:0000313" key="3">
    <source>
        <dbReference type="Proteomes" id="UP000240505"/>
    </source>
</evidence>
<feature type="region of interest" description="Disordered" evidence="1">
    <location>
        <begin position="125"/>
        <end position="156"/>
    </location>
</feature>
<accession>A0A2R4CG53</accession>
<dbReference type="Proteomes" id="UP000240505">
    <property type="component" value="Chromosome"/>
</dbReference>
<protein>
    <submittedName>
        <fullName evidence="2">Uncharacterized protein</fullName>
    </submittedName>
</protein>
<dbReference type="OrthoDB" id="8566581at2"/>
<dbReference type="InterPro" id="IPR050026">
    <property type="entry name" value="PHA_gran_PhaM_N"/>
</dbReference>
<keyword evidence="3" id="KW-1185">Reference proteome</keyword>
<gene>
    <name evidence="2" type="ORF">C9I28_25490</name>
</gene>
<feature type="region of interest" description="Disordered" evidence="1">
    <location>
        <begin position="179"/>
        <end position="232"/>
    </location>
</feature>
<dbReference type="EMBL" id="CP028324">
    <property type="protein sequence ID" value="AVR98609.1"/>
    <property type="molecule type" value="Genomic_DNA"/>
</dbReference>
<organism evidence="2 3">
    <name type="scientific">Pseudoduganella armeniaca</name>
    <dbReference type="NCBI Taxonomy" id="2072590"/>
    <lineage>
        <taxon>Bacteria</taxon>
        <taxon>Pseudomonadati</taxon>
        <taxon>Pseudomonadota</taxon>
        <taxon>Betaproteobacteria</taxon>
        <taxon>Burkholderiales</taxon>
        <taxon>Oxalobacteraceae</taxon>
        <taxon>Telluria group</taxon>
        <taxon>Pseudoduganella</taxon>
    </lineage>
</organism>
<feature type="compositionally biased region" description="Low complexity" evidence="1">
    <location>
        <begin position="203"/>
        <end position="232"/>
    </location>
</feature>
<proteinExistence type="predicted"/>
<dbReference type="KEGG" id="masz:C9I28_25490"/>